<evidence type="ECO:0000313" key="7">
    <source>
        <dbReference type="EMBL" id="AZL60097.1"/>
    </source>
</evidence>
<dbReference type="PROSITE" id="PS51257">
    <property type="entry name" value="PROKAR_LIPOPROTEIN"/>
    <property type="match status" value="1"/>
</dbReference>
<evidence type="ECO:0000256" key="2">
    <source>
        <dbReference type="ARBA" id="ARBA00022475"/>
    </source>
</evidence>
<dbReference type="AlphaFoldDB" id="A0A3S8U948"/>
<dbReference type="InterPro" id="IPR012556">
    <property type="entry name" value="Entericidin"/>
</dbReference>
<comment type="similarity">
    <text evidence="1">Belongs to the EcnA/EcnB lipoprotein family.</text>
</comment>
<dbReference type="Pfam" id="PF08085">
    <property type="entry name" value="Entericidin"/>
    <property type="match status" value="1"/>
</dbReference>
<keyword evidence="6 7" id="KW-0449">Lipoprotein</keyword>
<gene>
    <name evidence="7" type="ORF">EI545_15420</name>
</gene>
<organism evidence="7 8">
    <name type="scientific">Tabrizicola piscis</name>
    <dbReference type="NCBI Taxonomy" id="2494374"/>
    <lineage>
        <taxon>Bacteria</taxon>
        <taxon>Pseudomonadati</taxon>
        <taxon>Pseudomonadota</taxon>
        <taxon>Alphaproteobacteria</taxon>
        <taxon>Rhodobacterales</taxon>
        <taxon>Paracoccaceae</taxon>
        <taxon>Tabrizicola</taxon>
    </lineage>
</organism>
<evidence type="ECO:0000313" key="8">
    <source>
        <dbReference type="Proteomes" id="UP000282002"/>
    </source>
</evidence>
<dbReference type="RefSeq" id="WP_125326292.1">
    <property type="nucleotide sequence ID" value="NZ_CP034328.1"/>
</dbReference>
<dbReference type="GO" id="GO:0016020">
    <property type="term" value="C:membrane"/>
    <property type="evidence" value="ECO:0007669"/>
    <property type="project" value="InterPro"/>
</dbReference>
<proteinExistence type="inferred from homology"/>
<keyword evidence="5" id="KW-0564">Palmitate</keyword>
<keyword evidence="8" id="KW-1185">Reference proteome</keyword>
<reference evidence="7 8" key="1">
    <citation type="submission" date="2018-12" db="EMBL/GenBank/DDBJ databases">
        <title>Complete genome sequencing of Tabrizicola sp. K13M18.</title>
        <authorList>
            <person name="Bae J.-W."/>
        </authorList>
    </citation>
    <scope>NUCLEOTIDE SEQUENCE [LARGE SCALE GENOMIC DNA]</scope>
    <source>
        <strain evidence="7 8">K13M18</strain>
    </source>
</reference>
<dbReference type="KEGG" id="taw:EI545_15420"/>
<evidence type="ECO:0000256" key="1">
    <source>
        <dbReference type="ARBA" id="ARBA00010296"/>
    </source>
</evidence>
<keyword evidence="3" id="KW-0732">Signal</keyword>
<dbReference type="Proteomes" id="UP000282002">
    <property type="component" value="Chromosome"/>
</dbReference>
<evidence type="ECO:0000256" key="4">
    <source>
        <dbReference type="ARBA" id="ARBA00023136"/>
    </source>
</evidence>
<dbReference type="GO" id="GO:0009636">
    <property type="term" value="P:response to toxic substance"/>
    <property type="evidence" value="ECO:0007669"/>
    <property type="project" value="InterPro"/>
</dbReference>
<sequence>MTRTLALLALVALAACETVEGAGRDIQTAGEVITDEAQDVQSGN</sequence>
<evidence type="ECO:0000256" key="3">
    <source>
        <dbReference type="ARBA" id="ARBA00022729"/>
    </source>
</evidence>
<protein>
    <submittedName>
        <fullName evidence="7">Entericidin A/B family lipoprotein</fullName>
    </submittedName>
</protein>
<name>A0A3S8U948_9RHOB</name>
<keyword evidence="2" id="KW-1003">Cell membrane</keyword>
<keyword evidence="4" id="KW-0472">Membrane</keyword>
<accession>A0A3S8U948</accession>
<evidence type="ECO:0000256" key="6">
    <source>
        <dbReference type="ARBA" id="ARBA00023288"/>
    </source>
</evidence>
<evidence type="ECO:0000256" key="5">
    <source>
        <dbReference type="ARBA" id="ARBA00023139"/>
    </source>
</evidence>
<dbReference type="EMBL" id="CP034328">
    <property type="protein sequence ID" value="AZL60097.1"/>
    <property type="molecule type" value="Genomic_DNA"/>
</dbReference>